<dbReference type="EMBL" id="CAEY01000200">
    <property type="status" value="NOT_ANNOTATED_CDS"/>
    <property type="molecule type" value="Genomic_DNA"/>
</dbReference>
<dbReference type="GO" id="GO:0005243">
    <property type="term" value="F:gap junction channel activity"/>
    <property type="evidence" value="ECO:0007669"/>
    <property type="project" value="TreeGrafter"/>
</dbReference>
<dbReference type="GO" id="GO:0005886">
    <property type="term" value="C:plasma membrane"/>
    <property type="evidence" value="ECO:0007669"/>
    <property type="project" value="UniProtKB-SubCell"/>
</dbReference>
<evidence type="ECO:0000256" key="7">
    <source>
        <dbReference type="ARBA" id="ARBA00022949"/>
    </source>
</evidence>
<reference evidence="13" key="2">
    <citation type="submission" date="2015-06" db="UniProtKB">
        <authorList>
            <consortium name="EnsemblMetazoa"/>
        </authorList>
    </citation>
    <scope>IDENTIFICATION</scope>
</reference>
<dbReference type="PANTHER" id="PTHR11893">
    <property type="entry name" value="INNEXIN"/>
    <property type="match status" value="1"/>
</dbReference>
<dbReference type="OrthoDB" id="5867527at2759"/>
<evidence type="ECO:0000256" key="11">
    <source>
        <dbReference type="ARBA" id="ARBA00023303"/>
    </source>
</evidence>
<keyword evidence="5 12" id="KW-0812">Transmembrane</keyword>
<gene>
    <name evidence="12" type="primary">inx</name>
    <name evidence="13" type="synonym">107365263</name>
</gene>
<accession>T1KKV8</accession>
<keyword evidence="14" id="KW-1185">Reference proteome</keyword>
<dbReference type="GO" id="GO:0034220">
    <property type="term" value="P:monoatomic ion transmembrane transport"/>
    <property type="evidence" value="ECO:0007669"/>
    <property type="project" value="UniProtKB-KW"/>
</dbReference>
<feature type="transmembrane region" description="Helical" evidence="12">
    <location>
        <begin position="120"/>
        <end position="139"/>
    </location>
</feature>
<comment type="similarity">
    <text evidence="12">Belongs to the pannexin family.</text>
</comment>
<evidence type="ECO:0000313" key="14">
    <source>
        <dbReference type="Proteomes" id="UP000015104"/>
    </source>
</evidence>
<dbReference type="GO" id="GO:0007602">
    <property type="term" value="P:phototransduction"/>
    <property type="evidence" value="ECO:0007669"/>
    <property type="project" value="TreeGrafter"/>
</dbReference>
<comment type="caution">
    <text evidence="12">Lacks conserved residue(s) required for the propagation of feature annotation.</text>
</comment>
<keyword evidence="3 12" id="KW-0813">Transport</keyword>
<evidence type="ECO:0000256" key="1">
    <source>
        <dbReference type="ARBA" id="ARBA00004610"/>
    </source>
</evidence>
<dbReference type="AlphaFoldDB" id="T1KKV8"/>
<keyword evidence="9 12" id="KW-0406">Ion transport</keyword>
<evidence type="ECO:0000313" key="13">
    <source>
        <dbReference type="EnsemblMetazoa" id="tetur14g00200.1"/>
    </source>
</evidence>
<keyword evidence="4" id="KW-1003">Cell membrane</keyword>
<proteinExistence type="inferred from homology"/>
<evidence type="ECO:0000256" key="12">
    <source>
        <dbReference type="RuleBase" id="RU010713"/>
    </source>
</evidence>
<dbReference type="PANTHER" id="PTHR11893:SF41">
    <property type="entry name" value="INNEXIN INX2"/>
    <property type="match status" value="1"/>
</dbReference>
<dbReference type="GO" id="GO:0005921">
    <property type="term" value="C:gap junction"/>
    <property type="evidence" value="ECO:0007669"/>
    <property type="project" value="UniProtKB-SubCell"/>
</dbReference>
<keyword evidence="8 12" id="KW-1133">Transmembrane helix</keyword>
<comment type="function">
    <text evidence="12">Structural component of the gap junctions.</text>
</comment>
<keyword evidence="10 12" id="KW-0472">Membrane</keyword>
<dbReference type="EnsemblMetazoa" id="tetur14g00200.1">
    <property type="protein sequence ID" value="tetur14g00200.1"/>
    <property type="gene ID" value="tetur14g00200"/>
</dbReference>
<organism evidence="13 14">
    <name type="scientific">Tetranychus urticae</name>
    <name type="common">Two-spotted spider mite</name>
    <dbReference type="NCBI Taxonomy" id="32264"/>
    <lineage>
        <taxon>Eukaryota</taxon>
        <taxon>Metazoa</taxon>
        <taxon>Ecdysozoa</taxon>
        <taxon>Arthropoda</taxon>
        <taxon>Chelicerata</taxon>
        <taxon>Arachnida</taxon>
        <taxon>Acari</taxon>
        <taxon>Acariformes</taxon>
        <taxon>Trombidiformes</taxon>
        <taxon>Prostigmata</taxon>
        <taxon>Eleutherengona</taxon>
        <taxon>Raphignathae</taxon>
        <taxon>Tetranychoidea</taxon>
        <taxon>Tetranychidae</taxon>
        <taxon>Tetranychus</taxon>
    </lineage>
</organism>
<dbReference type="PROSITE" id="PS51013">
    <property type="entry name" value="PANNEXIN"/>
    <property type="match status" value="1"/>
</dbReference>
<protein>
    <recommendedName>
        <fullName evidence="12">Innexin</fullName>
    </recommendedName>
</protein>
<evidence type="ECO:0000256" key="10">
    <source>
        <dbReference type="ARBA" id="ARBA00023136"/>
    </source>
</evidence>
<evidence type="ECO:0000256" key="5">
    <source>
        <dbReference type="ARBA" id="ARBA00022692"/>
    </source>
</evidence>
<dbReference type="HOGENOM" id="CLU_035763_1_1_1"/>
<dbReference type="Proteomes" id="UP000015104">
    <property type="component" value="Unassembled WGS sequence"/>
</dbReference>
<dbReference type="Pfam" id="PF00876">
    <property type="entry name" value="Innexin"/>
    <property type="match status" value="1"/>
</dbReference>
<sequence>MVATGALIGLLGTKLRYLGKIKPTTIDNTIFKLHYRWTTNMLLVASIVVTCTQFFGDPITCVKSERFVNPAIINNYCWIEGTFTIPQALTKVPGTEVALPGIEKTPTDATDLLVHKYYQWVWWVLFLQALAFYCTRIIWKNWENGIVAKLITNLNRALIDEAEKKQNSHFLVNFLRDRKGHLNHYALKFLFCEIFNLFHVIIEIVITDTFLGGYFLDYGYLVMAYSGDIEDINPMTKVFPKMTKCTFRVYGSSGDIQIYDNFCLLPLNIINEKIYLFLWIWFIFLTFASCLSVIHRLVSFIYPPFRQKLLQYLGRRASAQTHVTLIESLSYGDWFLLYLIGQNIEQSHLGEVLELFALQLDEEAYEAAEAPKAKKLSESSI</sequence>
<name>T1KKV8_TETUR</name>
<feature type="transmembrane region" description="Helical" evidence="12">
    <location>
        <begin position="274"/>
        <end position="298"/>
    </location>
</feature>
<comment type="subcellular location">
    <subcellularLocation>
        <location evidence="1">Cell junction</location>
        <location evidence="1">Gap junction</location>
    </subcellularLocation>
    <subcellularLocation>
        <location evidence="2 12">Cell membrane</location>
        <topology evidence="2 12">Multi-pass membrane protein</topology>
    </subcellularLocation>
</comment>
<evidence type="ECO:0000256" key="4">
    <source>
        <dbReference type="ARBA" id="ARBA00022475"/>
    </source>
</evidence>
<feature type="transmembrane region" description="Helical" evidence="12">
    <location>
        <begin position="185"/>
        <end position="206"/>
    </location>
</feature>
<evidence type="ECO:0000256" key="9">
    <source>
        <dbReference type="ARBA" id="ARBA00023065"/>
    </source>
</evidence>
<keyword evidence="11 12" id="KW-0407">Ion channel</keyword>
<dbReference type="PRINTS" id="PR01262">
    <property type="entry name" value="INNEXIN"/>
</dbReference>
<evidence type="ECO:0000256" key="3">
    <source>
        <dbReference type="ARBA" id="ARBA00022448"/>
    </source>
</evidence>
<keyword evidence="7" id="KW-0965">Cell junction</keyword>
<dbReference type="OMA" id="DWADRMS"/>
<dbReference type="KEGG" id="tut:107365263"/>
<keyword evidence="6" id="KW-0303">Gap junction</keyword>
<evidence type="ECO:0000256" key="2">
    <source>
        <dbReference type="ARBA" id="ARBA00004651"/>
    </source>
</evidence>
<dbReference type="STRING" id="32264.T1KKV8"/>
<evidence type="ECO:0000256" key="8">
    <source>
        <dbReference type="ARBA" id="ARBA00022989"/>
    </source>
</evidence>
<dbReference type="InterPro" id="IPR000990">
    <property type="entry name" value="Innexin"/>
</dbReference>
<reference evidence="14" key="1">
    <citation type="submission" date="2011-08" db="EMBL/GenBank/DDBJ databases">
        <authorList>
            <person name="Rombauts S."/>
        </authorList>
    </citation>
    <scope>NUCLEOTIDE SEQUENCE</scope>
    <source>
        <strain evidence="14">London</strain>
    </source>
</reference>
<evidence type="ECO:0000256" key="6">
    <source>
        <dbReference type="ARBA" id="ARBA00022868"/>
    </source>
</evidence>